<dbReference type="Pfam" id="PF07477">
    <property type="entry name" value="Glyco_hydro_67C"/>
    <property type="match status" value="1"/>
</dbReference>
<dbReference type="SUPFAM" id="SSF51445">
    <property type="entry name" value="(Trans)glycosidases"/>
    <property type="match status" value="1"/>
</dbReference>
<evidence type="ECO:0000313" key="2">
    <source>
        <dbReference type="Proteomes" id="UP000295600"/>
    </source>
</evidence>
<evidence type="ECO:0000313" key="1">
    <source>
        <dbReference type="EMBL" id="TCO94966.1"/>
    </source>
</evidence>
<dbReference type="InterPro" id="IPR017853">
    <property type="entry name" value="GH"/>
</dbReference>
<dbReference type="Proteomes" id="UP000295600">
    <property type="component" value="Unassembled WGS sequence"/>
</dbReference>
<dbReference type="GO" id="GO:0046559">
    <property type="term" value="F:alpha-glucuronidase activity"/>
    <property type="evidence" value="ECO:0007669"/>
    <property type="project" value="InterPro"/>
</dbReference>
<dbReference type="InterPro" id="IPR037054">
    <property type="entry name" value="A-glucoronidase_C_sf"/>
</dbReference>
<dbReference type="AlphaFoldDB" id="A0A2R3MSL1"/>
<dbReference type="Gene3D" id="3.20.20.80">
    <property type="entry name" value="Glycosidases"/>
    <property type="match status" value="1"/>
</dbReference>
<gene>
    <name evidence="1" type="ORF">EV202_10463</name>
</gene>
<dbReference type="GO" id="GO:0033939">
    <property type="term" value="F:xylan alpha-1,2-glucuronosidase activity"/>
    <property type="evidence" value="ECO:0007669"/>
    <property type="project" value="TreeGrafter"/>
</dbReference>
<dbReference type="PANTHER" id="PTHR39207:SF1">
    <property type="entry name" value="ALPHA-GLUCURONIDASE A"/>
    <property type="match status" value="1"/>
</dbReference>
<dbReference type="InterPro" id="IPR011100">
    <property type="entry name" value="Glyco_hydro_67_cat"/>
</dbReference>
<dbReference type="Gene3D" id="3.30.379.10">
    <property type="entry name" value="Chitobiase/beta-hexosaminidase domain 2-like"/>
    <property type="match status" value="1"/>
</dbReference>
<dbReference type="SUPFAM" id="SSF55545">
    <property type="entry name" value="beta-N-acetylhexosaminidase-like domain"/>
    <property type="match status" value="1"/>
</dbReference>
<accession>A0A2R3MSL1</accession>
<dbReference type="InterPro" id="IPR011099">
    <property type="entry name" value="Glyco_hydro_67_C"/>
</dbReference>
<organism evidence="1 2">
    <name type="scientific">Prevotella heparinolytica</name>
    <dbReference type="NCBI Taxonomy" id="28113"/>
    <lineage>
        <taxon>Bacteria</taxon>
        <taxon>Pseudomonadati</taxon>
        <taxon>Bacteroidota</taxon>
        <taxon>Bacteroidia</taxon>
        <taxon>Bacteroidales</taxon>
        <taxon>Bacteroidaceae</taxon>
        <taxon>Bacteroides</taxon>
    </lineage>
</organism>
<dbReference type="KEGG" id="bhf:C3V43_08940"/>
<dbReference type="Gene3D" id="3.90.1330.10">
    <property type="entry name" value="Alpha-glucuronidase, C-terminal domain"/>
    <property type="match status" value="1"/>
</dbReference>
<dbReference type="Pfam" id="PF07488">
    <property type="entry name" value="Glyco_hydro_67M"/>
    <property type="match status" value="1"/>
</dbReference>
<dbReference type="GO" id="GO:0045493">
    <property type="term" value="P:xylan catabolic process"/>
    <property type="evidence" value="ECO:0007669"/>
    <property type="project" value="InterPro"/>
</dbReference>
<protein>
    <submittedName>
        <fullName evidence="1">Alpha-glucuronidase</fullName>
    </submittedName>
</protein>
<dbReference type="PANTHER" id="PTHR39207">
    <property type="entry name" value="ALPHA-GLUCURONIDASE A"/>
    <property type="match status" value="1"/>
</dbReference>
<dbReference type="EMBL" id="SLXB01000004">
    <property type="protein sequence ID" value="TCO94966.1"/>
    <property type="molecule type" value="Genomic_DNA"/>
</dbReference>
<dbReference type="InterPro" id="IPR029018">
    <property type="entry name" value="Hex-like_dom2"/>
</dbReference>
<name>A0A2R3MSL1_9BACE</name>
<reference evidence="1 2" key="1">
    <citation type="submission" date="2019-03" db="EMBL/GenBank/DDBJ databases">
        <title>Genomic Encyclopedia of Type Strains, Phase IV (KMG-IV): sequencing the most valuable type-strain genomes for metagenomic binning, comparative biology and taxonomic classification.</title>
        <authorList>
            <person name="Goeker M."/>
        </authorList>
    </citation>
    <scope>NUCLEOTIDE SEQUENCE [LARGE SCALE GENOMIC DNA]</scope>
    <source>
        <strain evidence="1 2">DSM 23917</strain>
    </source>
</reference>
<comment type="caution">
    <text evidence="1">The sequence shown here is derived from an EMBL/GenBank/DDBJ whole genome shotgun (WGS) entry which is preliminary data.</text>
</comment>
<sequence>MKHRFYLLICIALFFINQMAAENGSRLWLRQSGRAGASVEVLSRHASATLNIAAEELRQSWRGNPVILAIEKDKALAADGFKIVCSEGNIRVISPTGTGLLYAAYHLLRLQESGQAIASTTENPAYTLRILNHWDNTDRTVERGYAGESLWDWEKLPHTLSESYKDYARANASIGINGTVLNNVNASPEILSAEYLSKVKTLADVFRPYGIRVYLSVNFASPMVLDSLPTADPLDKRVIRWWKKKAGEIYGLIPDFGGFLVKANSEGQPGPCDFGRTHADGANMLADALKPHKGIVMWRAFVYSPSDADRAKQAYLEFKPLDGQFRPNVIVQVKNGPVDFQPREPYSPLFGTMRHTPLMVEFQITQEYLGHSNHLVYLAPMWKEFFGLVPPSTLKAVAGVSNIGSDANWCGHPFAQANWYAFGRLAWNPSLSSEAIADEWLRQTFSKEKEFVEPIGRLMLRSHEAAVDYMMPLGLHHIFAWGHHYGPEPWCDVPGARPDWMPSYYHRADGNGIGFDRSRTGSDATAQYPDSLCRLYDDPATCPEPYLLWFHHLPWNHRMKSGRTLWDELCHRYDSGVQQVREFQKTWDRVESLIDAERFRDVQSRLKTQLRDAVWWKDACLLYFQEFSKLPIPYGIERPIHELDELKKVALPISNFECPDSELLNRNR</sequence>
<proteinExistence type="predicted"/>
<dbReference type="GO" id="GO:0005576">
    <property type="term" value="C:extracellular region"/>
    <property type="evidence" value="ECO:0007669"/>
    <property type="project" value="InterPro"/>
</dbReference>